<name>A0A366RPC1_9HYPO</name>
<organism evidence="2 3">
    <name type="scientific">Fusarium coffeatum</name>
    <dbReference type="NCBI Taxonomy" id="231269"/>
    <lineage>
        <taxon>Eukaryota</taxon>
        <taxon>Fungi</taxon>
        <taxon>Dikarya</taxon>
        <taxon>Ascomycota</taxon>
        <taxon>Pezizomycotina</taxon>
        <taxon>Sordariomycetes</taxon>
        <taxon>Hypocreomycetidae</taxon>
        <taxon>Hypocreales</taxon>
        <taxon>Nectriaceae</taxon>
        <taxon>Fusarium</taxon>
        <taxon>Fusarium incarnatum-equiseti species complex</taxon>
    </lineage>
</organism>
<keyword evidence="3" id="KW-1185">Reference proteome</keyword>
<dbReference type="PROSITE" id="PS50297">
    <property type="entry name" value="ANK_REP_REGION"/>
    <property type="match status" value="1"/>
</dbReference>
<dbReference type="PROSITE" id="PS50088">
    <property type="entry name" value="ANK_REPEAT"/>
    <property type="match status" value="1"/>
</dbReference>
<dbReference type="EMBL" id="QKXC01000118">
    <property type="protein sequence ID" value="RBR18961.1"/>
    <property type="molecule type" value="Genomic_DNA"/>
</dbReference>
<dbReference type="InterPro" id="IPR036770">
    <property type="entry name" value="Ankyrin_rpt-contain_sf"/>
</dbReference>
<dbReference type="Pfam" id="PF00023">
    <property type="entry name" value="Ank"/>
    <property type="match status" value="1"/>
</dbReference>
<dbReference type="GeneID" id="41995224"/>
<protein>
    <submittedName>
        <fullName evidence="2">Uncharacterized protein</fullName>
    </submittedName>
</protein>
<dbReference type="Gene3D" id="1.25.40.20">
    <property type="entry name" value="Ankyrin repeat-containing domain"/>
    <property type="match status" value="1"/>
</dbReference>
<evidence type="ECO:0000256" key="1">
    <source>
        <dbReference type="PROSITE-ProRule" id="PRU00023"/>
    </source>
</evidence>
<sequence length="441" mass="49238">MILLLPIEIICGIVEQSTLKTQASLSRSCRLLHKICNPILYENDVKNYNSTSVFHALVRSPNQSVALRTLTAARGAGACLTCCQDAKKHHPLSLFRLDTTLFSPLKLAARRGLDHVVSYFIDEGLPVDGADWTDSFRKTPLMEAIRCWQESTAILLVQNGASIGRQPFESEAFQAAIREDLPKLAVVIIERYGLDVNADIGYGCTPLVLAASYRRKSMVIALLEKGANVMPTMRRFGKDHAFVSILWILEAGLTTLRESMTFDNVMELIVLLANQQGATVQRNQRLLAIEAFLKLLDEARNGIWCMTVPKREDINCFLDALLQTALSVDRADTSLAILLTRWGASIQPVVLLQLLEVLELSTFDVDVLRCLRRHPTLLQCFDFVYTRCSSPSSQSNDLVEKFFLKHVPNSAVQLLETLKRYDLPLTVRGVEILHAEVLGAT</sequence>
<evidence type="ECO:0000313" key="3">
    <source>
        <dbReference type="Proteomes" id="UP000253153"/>
    </source>
</evidence>
<evidence type="ECO:0000313" key="2">
    <source>
        <dbReference type="EMBL" id="RBR18961.1"/>
    </source>
</evidence>
<proteinExistence type="predicted"/>
<accession>A0A366RPC1</accession>
<dbReference type="Proteomes" id="UP000253153">
    <property type="component" value="Unassembled WGS sequence"/>
</dbReference>
<keyword evidence="1" id="KW-0040">ANK repeat</keyword>
<reference evidence="2 3" key="1">
    <citation type="submission" date="2018-06" db="EMBL/GenBank/DDBJ databases">
        <title>Fusarium incarnatum-equiseti species complex species 28.</title>
        <authorList>
            <person name="Gardiner D.M."/>
        </authorList>
    </citation>
    <scope>NUCLEOTIDE SEQUENCE [LARGE SCALE GENOMIC DNA]</scope>
    <source>
        <strain evidence="2 3">FIESC_28</strain>
    </source>
</reference>
<gene>
    <name evidence="2" type="ORF">FIESC28_05783</name>
</gene>
<comment type="caution">
    <text evidence="2">The sequence shown here is derived from an EMBL/GenBank/DDBJ whole genome shotgun (WGS) entry which is preliminary data.</text>
</comment>
<dbReference type="AlphaFoldDB" id="A0A366RPC1"/>
<dbReference type="InterPro" id="IPR051616">
    <property type="entry name" value="Cul2-RING_E3_ligase_SR"/>
</dbReference>
<dbReference type="SUPFAM" id="SSF48403">
    <property type="entry name" value="Ankyrin repeat"/>
    <property type="match status" value="1"/>
</dbReference>
<dbReference type="InterPro" id="IPR002110">
    <property type="entry name" value="Ankyrin_rpt"/>
</dbReference>
<dbReference type="OrthoDB" id="341259at2759"/>
<dbReference type="RefSeq" id="XP_031016017.1">
    <property type="nucleotide sequence ID" value="XM_031159928.1"/>
</dbReference>
<dbReference type="SMART" id="SM00248">
    <property type="entry name" value="ANK"/>
    <property type="match status" value="4"/>
</dbReference>
<feature type="repeat" description="ANK" evidence="1">
    <location>
        <begin position="202"/>
        <end position="229"/>
    </location>
</feature>
<dbReference type="PANTHER" id="PTHR46224:SF64">
    <property type="entry name" value="IQ MOTIF AND ANKYRIN REPEAT DOMAIN-CONTAINING PROTEIN 1"/>
    <property type="match status" value="1"/>
</dbReference>
<dbReference type="PANTHER" id="PTHR46224">
    <property type="entry name" value="ANKYRIN REPEAT FAMILY PROTEIN"/>
    <property type="match status" value="1"/>
</dbReference>